<dbReference type="Proteomes" id="UP000035800">
    <property type="component" value="Chromosome I"/>
</dbReference>
<dbReference type="EMBL" id="CP006694">
    <property type="protein sequence ID" value="EKT88746.1"/>
    <property type="molecule type" value="Genomic_DNA"/>
</dbReference>
<sequence>MKTQHKRNYVQTIRVESRNIVFIELPSKKHRIKIFPRLISFFP</sequence>
<protein>
    <submittedName>
        <fullName evidence="1">Uncharacterized protein</fullName>
    </submittedName>
</protein>
<gene>
    <name evidence="1" type="ORF">LSS_00300</name>
</gene>
<organism evidence="1 2">
    <name type="scientific">Leptospira santarosai serovar Shermani str. LT 821</name>
    <dbReference type="NCBI Taxonomy" id="758847"/>
    <lineage>
        <taxon>Bacteria</taxon>
        <taxon>Pseudomonadati</taxon>
        <taxon>Spirochaetota</taxon>
        <taxon>Spirochaetia</taxon>
        <taxon>Leptospirales</taxon>
        <taxon>Leptospiraceae</taxon>
        <taxon>Leptospira</taxon>
    </lineage>
</organism>
<accession>K8Y720</accession>
<reference evidence="1 2" key="2">
    <citation type="journal article" date="2014" name="Emerg. Microbes Infect.">
        <title>Potential impact on kidney infection: a whole-genome analysis of Leptospira santarosai serovar Shermani.</title>
        <authorList>
            <person name="Chou L.F."/>
            <person name="Chen T.W."/>
            <person name="Ko Y.C."/>
            <person name="Pan M.J."/>
            <person name="Tian Y.C."/>
            <person name="Chiu C.H."/>
            <person name="Tang P."/>
            <person name="Hung C.C."/>
            <person name="Yang C.W."/>
        </authorList>
    </citation>
    <scope>NUCLEOTIDE SEQUENCE</scope>
    <source>
        <strain evidence="1 2">LT 821</strain>
    </source>
</reference>
<reference evidence="1 2" key="1">
    <citation type="journal article" date="2012" name="Gene">
        <title>Sequence of Leptospira santarosai serovar Shermani genome and prediction of virulence-associated genes.</title>
        <authorList>
            <person name="Chou L.F."/>
            <person name="Chen Y.T."/>
            <person name="Lu C.W."/>
            <person name="Ko Y.C."/>
            <person name="Tang C.Y."/>
            <person name="Pan M.J."/>
            <person name="Tian Y.C."/>
            <person name="Chiu C.H."/>
            <person name="Hung C.C."/>
            <person name="Yang C.W."/>
        </authorList>
    </citation>
    <scope>NUCLEOTIDE SEQUENCE [LARGE SCALE GENOMIC DNA]</scope>
    <source>
        <strain evidence="1">LT 821</strain>
    </source>
</reference>
<dbReference type="KEGG" id="lst:LSS_00300"/>
<evidence type="ECO:0000313" key="2">
    <source>
        <dbReference type="Proteomes" id="UP000035800"/>
    </source>
</evidence>
<dbReference type="PATRIC" id="fig|758847.3.peg.63"/>
<name>K8Y720_9LEPT</name>
<dbReference type="AlphaFoldDB" id="K8Y720"/>
<dbReference type="STRING" id="758847.LSS_00300"/>
<proteinExistence type="predicted"/>
<evidence type="ECO:0000313" key="1">
    <source>
        <dbReference type="EMBL" id="EKT88746.1"/>
    </source>
</evidence>